<keyword evidence="22" id="KW-1185">Reference proteome</keyword>
<feature type="transmembrane region" description="Helical" evidence="19">
    <location>
        <begin position="666"/>
        <end position="684"/>
    </location>
</feature>
<dbReference type="UniPathway" id="UPA00705"/>
<dbReference type="PROSITE" id="PS00077">
    <property type="entry name" value="COX1_CUB"/>
    <property type="match status" value="1"/>
</dbReference>
<evidence type="ECO:0000256" key="8">
    <source>
        <dbReference type="ARBA" id="ARBA00022660"/>
    </source>
</evidence>
<evidence type="ECO:0000256" key="19">
    <source>
        <dbReference type="SAM" id="Phobius"/>
    </source>
</evidence>
<evidence type="ECO:0000259" key="20">
    <source>
        <dbReference type="PROSITE" id="PS50855"/>
    </source>
</evidence>
<dbReference type="OrthoDB" id="9803294at2"/>
<feature type="transmembrane region" description="Helical" evidence="19">
    <location>
        <begin position="723"/>
        <end position="742"/>
    </location>
</feature>
<dbReference type="InterPro" id="IPR023615">
    <property type="entry name" value="Cyt_c_Oxase_su1_BS"/>
</dbReference>
<keyword evidence="7 18" id="KW-0349">Heme</keyword>
<evidence type="ECO:0000256" key="13">
    <source>
        <dbReference type="ARBA" id="ARBA00022989"/>
    </source>
</evidence>
<feature type="transmembrane region" description="Helical" evidence="19">
    <location>
        <begin position="465"/>
        <end position="491"/>
    </location>
</feature>
<evidence type="ECO:0000256" key="7">
    <source>
        <dbReference type="ARBA" id="ARBA00022617"/>
    </source>
</evidence>
<dbReference type="GO" id="GO:0022904">
    <property type="term" value="P:respiratory electron transport chain"/>
    <property type="evidence" value="ECO:0007669"/>
    <property type="project" value="TreeGrafter"/>
</dbReference>
<feature type="transmembrane region" description="Helical" evidence="19">
    <location>
        <begin position="754"/>
        <end position="776"/>
    </location>
</feature>
<comment type="catalytic activity">
    <reaction evidence="17">
        <text>4 Fe(II)-[cytochrome c] + O2 + 8 H(+)(in) = 4 Fe(III)-[cytochrome c] + 2 H2O + 4 H(+)(out)</text>
        <dbReference type="Rhea" id="RHEA:11436"/>
        <dbReference type="Rhea" id="RHEA-COMP:10350"/>
        <dbReference type="Rhea" id="RHEA-COMP:14399"/>
        <dbReference type="ChEBI" id="CHEBI:15377"/>
        <dbReference type="ChEBI" id="CHEBI:15378"/>
        <dbReference type="ChEBI" id="CHEBI:15379"/>
        <dbReference type="ChEBI" id="CHEBI:29033"/>
        <dbReference type="ChEBI" id="CHEBI:29034"/>
        <dbReference type="EC" id="7.1.1.9"/>
    </reaction>
</comment>
<feature type="transmembrane region" description="Helical" evidence="19">
    <location>
        <begin position="74"/>
        <end position="99"/>
    </location>
</feature>
<evidence type="ECO:0000256" key="6">
    <source>
        <dbReference type="ARBA" id="ARBA00022475"/>
    </source>
</evidence>
<dbReference type="SUPFAM" id="SSF81442">
    <property type="entry name" value="Cytochrome c oxidase subunit I-like"/>
    <property type="match status" value="1"/>
</dbReference>
<keyword evidence="14" id="KW-0408">Iron</keyword>
<dbReference type="Proteomes" id="UP000195807">
    <property type="component" value="Chromosome"/>
</dbReference>
<dbReference type="InterPro" id="IPR023616">
    <property type="entry name" value="Cyt_c_oxase-like_su1_dom"/>
</dbReference>
<accession>A0A1Z1FD69</accession>
<dbReference type="InterPro" id="IPR014241">
    <property type="entry name" value="Cyt_c_oxidase_su1_bac"/>
</dbReference>
<dbReference type="EC" id="7.1.1.9" evidence="4"/>
<protein>
    <recommendedName>
        <fullName evidence="4">cytochrome-c oxidase</fullName>
        <ecNumber evidence="4">7.1.1.9</ecNumber>
    </recommendedName>
</protein>
<feature type="domain" description="Cytochrome oxidase subunit I profile" evidence="20">
    <location>
        <begin position="20"/>
        <end position="529"/>
    </location>
</feature>
<feature type="transmembrane region" description="Helical" evidence="19">
    <location>
        <begin position="390"/>
        <end position="412"/>
    </location>
</feature>
<evidence type="ECO:0000256" key="3">
    <source>
        <dbReference type="ARBA" id="ARBA00009578"/>
    </source>
</evidence>
<comment type="similarity">
    <text evidence="3 18">Belongs to the heme-copper respiratory oxidase family.</text>
</comment>
<evidence type="ECO:0000256" key="10">
    <source>
        <dbReference type="ARBA" id="ARBA00022723"/>
    </source>
</evidence>
<keyword evidence="10" id="KW-0479">Metal-binding</keyword>
<dbReference type="GO" id="GO:0004129">
    <property type="term" value="F:cytochrome-c oxidase activity"/>
    <property type="evidence" value="ECO:0007669"/>
    <property type="project" value="UniProtKB-EC"/>
</dbReference>
<dbReference type="NCBIfam" id="TIGR02891">
    <property type="entry name" value="CtaD_CoxA"/>
    <property type="match status" value="1"/>
</dbReference>
<organism evidence="21 22">
    <name type="scientific">Croceicoccus marinus</name>
    <dbReference type="NCBI Taxonomy" id="450378"/>
    <lineage>
        <taxon>Bacteria</taxon>
        <taxon>Pseudomonadati</taxon>
        <taxon>Pseudomonadota</taxon>
        <taxon>Alphaproteobacteria</taxon>
        <taxon>Sphingomonadales</taxon>
        <taxon>Erythrobacteraceae</taxon>
        <taxon>Croceicoccus</taxon>
    </lineage>
</organism>
<dbReference type="EMBL" id="CP019602">
    <property type="protein sequence ID" value="ARU16663.1"/>
    <property type="molecule type" value="Genomic_DNA"/>
</dbReference>
<dbReference type="STRING" id="450378.GCA_001661675_02283"/>
<dbReference type="GO" id="GO:0005886">
    <property type="term" value="C:plasma membrane"/>
    <property type="evidence" value="ECO:0007669"/>
    <property type="project" value="UniProtKB-SubCell"/>
</dbReference>
<feature type="transmembrane region" description="Helical" evidence="19">
    <location>
        <begin position="424"/>
        <end position="445"/>
    </location>
</feature>
<dbReference type="InterPro" id="IPR036927">
    <property type="entry name" value="Cyt_c_oxase-like_su1_sf"/>
</dbReference>
<dbReference type="GO" id="GO:0046872">
    <property type="term" value="F:metal ion binding"/>
    <property type="evidence" value="ECO:0007669"/>
    <property type="project" value="UniProtKB-KW"/>
</dbReference>
<keyword evidence="8 18" id="KW-0679">Respiratory chain</keyword>
<feature type="transmembrane region" description="Helical" evidence="19">
    <location>
        <begin position="354"/>
        <end position="378"/>
    </location>
</feature>
<dbReference type="GO" id="GO:0015990">
    <property type="term" value="P:electron transport coupled proton transport"/>
    <property type="evidence" value="ECO:0007669"/>
    <property type="project" value="InterPro"/>
</dbReference>
<dbReference type="InterPro" id="IPR000883">
    <property type="entry name" value="Cyt_C_Oxase_1"/>
</dbReference>
<comment type="subcellular location">
    <subcellularLocation>
        <location evidence="1">Cell membrane</location>
        <topology evidence="1">Multi-pass membrane protein</topology>
    </subcellularLocation>
</comment>
<dbReference type="KEGG" id="cman:A9D14_11360"/>
<evidence type="ECO:0000313" key="22">
    <source>
        <dbReference type="Proteomes" id="UP000195807"/>
    </source>
</evidence>
<dbReference type="PANTHER" id="PTHR10422:SF35">
    <property type="entry name" value="CYTOCHROME BO(3) UBIQUINOL OXIDASE SUBUNIT 1"/>
    <property type="match status" value="1"/>
</dbReference>
<evidence type="ECO:0000256" key="9">
    <source>
        <dbReference type="ARBA" id="ARBA00022692"/>
    </source>
</evidence>
<feature type="transmembrane region" description="Helical" evidence="19">
    <location>
        <begin position="582"/>
        <end position="615"/>
    </location>
</feature>
<feature type="transmembrane region" description="Helical" evidence="19">
    <location>
        <begin position="245"/>
        <end position="270"/>
    </location>
</feature>
<evidence type="ECO:0000256" key="16">
    <source>
        <dbReference type="ARBA" id="ARBA00023136"/>
    </source>
</evidence>
<dbReference type="PRINTS" id="PR01165">
    <property type="entry name" value="CYCOXIDASEI"/>
</dbReference>
<keyword evidence="15" id="KW-0186">Copper</keyword>
<evidence type="ECO:0000256" key="2">
    <source>
        <dbReference type="ARBA" id="ARBA00004673"/>
    </source>
</evidence>
<keyword evidence="11" id="KW-1278">Translocase</keyword>
<dbReference type="PANTHER" id="PTHR10422">
    <property type="entry name" value="CYTOCHROME C OXIDASE SUBUNIT 1"/>
    <property type="match status" value="1"/>
</dbReference>
<evidence type="ECO:0000256" key="12">
    <source>
        <dbReference type="ARBA" id="ARBA00022982"/>
    </source>
</evidence>
<evidence type="ECO:0000313" key="21">
    <source>
        <dbReference type="EMBL" id="ARU16663.1"/>
    </source>
</evidence>
<feature type="transmembrane region" description="Helical" evidence="19">
    <location>
        <begin position="161"/>
        <end position="187"/>
    </location>
</feature>
<evidence type="ECO:0000256" key="5">
    <source>
        <dbReference type="ARBA" id="ARBA00022448"/>
    </source>
</evidence>
<keyword evidence="6" id="KW-1003">Cell membrane</keyword>
<evidence type="ECO:0000256" key="14">
    <source>
        <dbReference type="ARBA" id="ARBA00023004"/>
    </source>
</evidence>
<dbReference type="PROSITE" id="PS50855">
    <property type="entry name" value="COX1"/>
    <property type="match status" value="1"/>
</dbReference>
<feature type="transmembrane region" description="Helical" evidence="19">
    <location>
        <begin position="635"/>
        <end position="654"/>
    </location>
</feature>
<evidence type="ECO:0000256" key="4">
    <source>
        <dbReference type="ARBA" id="ARBA00012949"/>
    </source>
</evidence>
<dbReference type="Gene3D" id="1.20.210.10">
    <property type="entry name" value="Cytochrome c oxidase-like, subunit I domain"/>
    <property type="match status" value="1"/>
</dbReference>
<evidence type="ECO:0000256" key="15">
    <source>
        <dbReference type="ARBA" id="ARBA00023008"/>
    </source>
</evidence>
<dbReference type="AlphaFoldDB" id="A0A1Z1FD69"/>
<feature type="transmembrane region" description="Helical" evidence="19">
    <location>
        <begin position="797"/>
        <end position="819"/>
    </location>
</feature>
<sequence length="825" mass="89352">MKAIRLHRDLTRIWGNEPGWRGVFSSVSHTDLGKRFVVAAAVFFGIGGVLAMLIRAQLATPESAFAGPEVYGQIFTMHGSIMMFLFAIPMLEGLAIYLLPKILGARDLAYPRLTALGWWCYLFGGTIMILALLGGVAPDAGWFLYPPLSGKEYTPGVNSDVWLLGITFVEISAMCAAIEIVVTILKFRAANMGLTRMPIMAWYLLATAGMMVFGFPPLILGSILLEVERAFGWPFFQPEFGGSPLLWQHLFWLFGHPEVYIIFLPAAGALSTIIPVMARTPLIGYGAIVTAVMALAFLSFGLWVHHMFTTGIPHMALGFFSAASVLVAIPTAVQIFAWIGTIWAGRPKFTLPMYYILGFFVVFVLGGLTGVMLAIVPFDQQAHDTAFVTAHLHYVLVGGFVFPMLAAAYYWMPHATGRTRVMRLGIAAFWLIFIGFNLTFLHMHLTGLLGMPRRVYTYPAEAGWTWLNLISSIGSFMQAFGFGLFAIDIALQRRIGNHARRDPWDAETLEWAMPIPPTQYNFASLPTVDSREPLTRDRKIGAGLAAGKGLLGRAIDKRRETLAVDMVTGAPEHVAILPGPSLLPLFTAMVIGGFFLSMLLSLYWLTPLFVVGTAIMVWRWAGTTGTTRDPGPIDVGAGVMLPTSFAVGGSVGYWGSVLASAANGTLFASLVFGYFFLWVVAPNWPPPGEYGAYLLEPLLITAAAALALLGARMGQYDFGQASVGSALAAIGLALAIGGLLWAALHHLPGPTEHAFAAVGWVLTSYAIFSAAVGLLTQCFVRRRIASGHANAAWPHEFRIAAVWSDYGAGVTIVVAWLLALSGDAL</sequence>
<evidence type="ECO:0000256" key="17">
    <source>
        <dbReference type="ARBA" id="ARBA00047816"/>
    </source>
</evidence>
<feature type="transmembrane region" description="Helical" evidence="19">
    <location>
        <begin position="199"/>
        <end position="225"/>
    </location>
</feature>
<dbReference type="RefSeq" id="WP_066846497.1">
    <property type="nucleotide sequence ID" value="NZ_CP019602.1"/>
</dbReference>
<keyword evidence="9 18" id="KW-0812">Transmembrane</keyword>
<name>A0A1Z1FD69_9SPHN</name>
<gene>
    <name evidence="21" type="ORF">A9D14_11360</name>
</gene>
<proteinExistence type="inferred from homology"/>
<feature type="transmembrane region" description="Helical" evidence="19">
    <location>
        <begin position="282"/>
        <end position="304"/>
    </location>
</feature>
<keyword evidence="5 18" id="KW-0813">Transport</keyword>
<evidence type="ECO:0000256" key="1">
    <source>
        <dbReference type="ARBA" id="ARBA00004651"/>
    </source>
</evidence>
<feature type="transmembrane region" description="Helical" evidence="19">
    <location>
        <begin position="36"/>
        <end position="54"/>
    </location>
</feature>
<keyword evidence="16 19" id="KW-0472">Membrane</keyword>
<dbReference type="Pfam" id="PF00115">
    <property type="entry name" value="COX1"/>
    <property type="match status" value="1"/>
</dbReference>
<feature type="transmembrane region" description="Helical" evidence="19">
    <location>
        <begin position="316"/>
        <end position="342"/>
    </location>
</feature>
<comment type="pathway">
    <text evidence="2">Energy metabolism; oxidative phosphorylation.</text>
</comment>
<evidence type="ECO:0000256" key="11">
    <source>
        <dbReference type="ARBA" id="ARBA00022967"/>
    </source>
</evidence>
<dbReference type="GO" id="GO:0006119">
    <property type="term" value="P:oxidative phosphorylation"/>
    <property type="evidence" value="ECO:0007669"/>
    <property type="project" value="UniProtKB-UniPathway"/>
</dbReference>
<keyword evidence="13 19" id="KW-1133">Transmembrane helix</keyword>
<keyword evidence="12 18" id="KW-0249">Electron transport</keyword>
<evidence type="ECO:0000256" key="18">
    <source>
        <dbReference type="RuleBase" id="RU000370"/>
    </source>
</evidence>
<feature type="transmembrane region" description="Helical" evidence="19">
    <location>
        <begin position="690"/>
        <end position="711"/>
    </location>
</feature>
<dbReference type="GO" id="GO:0020037">
    <property type="term" value="F:heme binding"/>
    <property type="evidence" value="ECO:0007669"/>
    <property type="project" value="InterPro"/>
</dbReference>
<feature type="transmembrane region" description="Helical" evidence="19">
    <location>
        <begin position="119"/>
        <end position="141"/>
    </location>
</feature>
<reference evidence="21 22" key="1">
    <citation type="submission" date="2017-01" db="EMBL/GenBank/DDBJ databases">
        <title>Complete genome sequence of esterase-producing bacterium Croceicoccus marinus E4A9.</title>
        <authorList>
            <person name="Wu Y.-H."/>
            <person name="Cheng H."/>
            <person name="Xu L."/>
            <person name="Huo Y.-Y."/>
            <person name="Wang C.-S."/>
            <person name="Xu X.-W."/>
        </authorList>
    </citation>
    <scope>NUCLEOTIDE SEQUENCE [LARGE SCALE GENOMIC DNA]</scope>
    <source>
        <strain evidence="21 22">E4A9</strain>
    </source>
</reference>